<dbReference type="AlphaFoldDB" id="A0A9D2K151"/>
<evidence type="ECO:0000256" key="1">
    <source>
        <dbReference type="SAM" id="Phobius"/>
    </source>
</evidence>
<dbReference type="Pfam" id="PF22564">
    <property type="entry name" value="HAAS"/>
    <property type="match status" value="1"/>
</dbReference>
<dbReference type="EMBL" id="DXAY01000142">
    <property type="protein sequence ID" value="HIZ74781.1"/>
    <property type="molecule type" value="Genomic_DNA"/>
</dbReference>
<keyword evidence="1" id="KW-0812">Transmembrane</keyword>
<proteinExistence type="predicted"/>
<feature type="transmembrane region" description="Helical" evidence="1">
    <location>
        <begin position="128"/>
        <end position="146"/>
    </location>
</feature>
<protein>
    <submittedName>
        <fullName evidence="2">DUF1700 domain-containing protein</fullName>
    </submittedName>
</protein>
<accession>A0A9D2K151</accession>
<keyword evidence="1" id="KW-1133">Transmembrane helix</keyword>
<keyword evidence="1" id="KW-0472">Membrane</keyword>
<dbReference type="Proteomes" id="UP000824116">
    <property type="component" value="Unassembled WGS sequence"/>
</dbReference>
<feature type="transmembrane region" description="Helical" evidence="1">
    <location>
        <begin position="77"/>
        <end position="95"/>
    </location>
</feature>
<gene>
    <name evidence="2" type="ORF">H9723_06020</name>
</gene>
<evidence type="ECO:0000313" key="2">
    <source>
        <dbReference type="EMBL" id="HIZ74781.1"/>
    </source>
</evidence>
<feature type="transmembrane region" description="Helical" evidence="1">
    <location>
        <begin position="152"/>
        <end position="173"/>
    </location>
</feature>
<reference evidence="2" key="2">
    <citation type="submission" date="2021-04" db="EMBL/GenBank/DDBJ databases">
        <authorList>
            <person name="Gilroy R."/>
        </authorList>
    </citation>
    <scope>NUCLEOTIDE SEQUENCE</scope>
    <source>
        <strain evidence="2">CHK196-3914</strain>
    </source>
</reference>
<organism evidence="2 3">
    <name type="scientific">Candidatus Mediterraneibacter stercoravium</name>
    <dbReference type="NCBI Taxonomy" id="2838685"/>
    <lineage>
        <taxon>Bacteria</taxon>
        <taxon>Bacillati</taxon>
        <taxon>Bacillota</taxon>
        <taxon>Clostridia</taxon>
        <taxon>Lachnospirales</taxon>
        <taxon>Lachnospiraceae</taxon>
        <taxon>Mediterraneibacter</taxon>
    </lineage>
</organism>
<reference evidence="2" key="1">
    <citation type="journal article" date="2021" name="PeerJ">
        <title>Extensive microbial diversity within the chicken gut microbiome revealed by metagenomics and culture.</title>
        <authorList>
            <person name="Gilroy R."/>
            <person name="Ravi A."/>
            <person name="Getino M."/>
            <person name="Pursley I."/>
            <person name="Horton D.L."/>
            <person name="Alikhan N.F."/>
            <person name="Baker D."/>
            <person name="Gharbi K."/>
            <person name="Hall N."/>
            <person name="Watson M."/>
            <person name="Adriaenssens E.M."/>
            <person name="Foster-Nyarko E."/>
            <person name="Jarju S."/>
            <person name="Secka A."/>
            <person name="Antonio M."/>
            <person name="Oren A."/>
            <person name="Chaudhuri R.R."/>
            <person name="La Ragione R."/>
            <person name="Hildebrand F."/>
            <person name="Pallen M.J."/>
        </authorList>
    </citation>
    <scope>NUCLEOTIDE SEQUENCE</scope>
    <source>
        <strain evidence="2">CHK196-3914</strain>
    </source>
</reference>
<comment type="caution">
    <text evidence="2">The sequence shown here is derived from an EMBL/GenBank/DDBJ whole genome shotgun (WGS) entry which is preliminary data.</text>
</comment>
<sequence>MTKTEYMKLLSKKLRRLPKEDYNRAVEYFEEYFAEAGPENEQQAIRDLGSPEEAARELIINLAEQNADKPPKTVRRGMSAVWIGILGICAAPVALPLAFVLVILIAVFVLVALIILACVVITALSVSAAGIISAIVGVVLLFRNFADGICNLGTGLFFLGAGLLFTYGSILLFKRVMRSISVSLGKIVKGGNRK</sequence>
<name>A0A9D2K151_9FIRM</name>
<evidence type="ECO:0000313" key="3">
    <source>
        <dbReference type="Proteomes" id="UP000824116"/>
    </source>
</evidence>